<evidence type="ECO:0000256" key="15">
    <source>
        <dbReference type="ARBA" id="ARBA00023027"/>
    </source>
</evidence>
<feature type="domain" description="3-dehydroquinate synthase N-terminal" evidence="20">
    <location>
        <begin position="56"/>
        <end position="168"/>
    </location>
</feature>
<evidence type="ECO:0000256" key="10">
    <source>
        <dbReference type="ARBA" id="ARBA00022490"/>
    </source>
</evidence>
<evidence type="ECO:0000256" key="7">
    <source>
        <dbReference type="ARBA" id="ARBA00005412"/>
    </source>
</evidence>
<dbReference type="InterPro" id="IPR056179">
    <property type="entry name" value="DHQS_C"/>
</dbReference>
<proteinExistence type="inferred from homology"/>
<evidence type="ECO:0000256" key="4">
    <source>
        <dbReference type="ARBA" id="ARBA00003485"/>
    </source>
</evidence>
<evidence type="ECO:0000313" key="23">
    <source>
        <dbReference type="Proteomes" id="UP001565200"/>
    </source>
</evidence>
<dbReference type="Gene3D" id="1.20.1090.10">
    <property type="entry name" value="Dehydroquinate synthase-like - alpha domain"/>
    <property type="match status" value="1"/>
</dbReference>
<keyword evidence="18" id="KW-0170">Cobalt</keyword>
<evidence type="ECO:0000256" key="13">
    <source>
        <dbReference type="ARBA" id="ARBA00022741"/>
    </source>
</evidence>
<keyword evidence="17 22" id="KW-0456">Lyase</keyword>
<evidence type="ECO:0000259" key="21">
    <source>
        <dbReference type="Pfam" id="PF24621"/>
    </source>
</evidence>
<dbReference type="PANTHER" id="PTHR43622">
    <property type="entry name" value="3-DEHYDROQUINATE SYNTHASE"/>
    <property type="match status" value="1"/>
</dbReference>
<reference evidence="22 23" key="1">
    <citation type="submission" date="2024-03" db="EMBL/GenBank/DDBJ databases">
        <title>Mouse gut bacterial collection (mGBC) of GemPharmatech.</title>
        <authorList>
            <person name="He Y."/>
            <person name="Dong L."/>
            <person name="Wu D."/>
            <person name="Gao X."/>
            <person name="Lin Z."/>
        </authorList>
    </citation>
    <scope>NUCLEOTIDE SEQUENCE [LARGE SCALE GENOMIC DNA]</scope>
    <source>
        <strain evidence="22 23">54-13</strain>
    </source>
</reference>
<dbReference type="Proteomes" id="UP001565200">
    <property type="component" value="Unassembled WGS sequence"/>
</dbReference>
<evidence type="ECO:0000256" key="11">
    <source>
        <dbReference type="ARBA" id="ARBA00022605"/>
    </source>
</evidence>
<comment type="pathway">
    <text evidence="6">Metabolic intermediate biosynthesis; chorismate biosynthesis; chorismate from D-erythrose 4-phosphate and phosphoenolpyruvate: step 2/7.</text>
</comment>
<dbReference type="CDD" id="cd08195">
    <property type="entry name" value="DHQS"/>
    <property type="match status" value="1"/>
</dbReference>
<keyword evidence="15" id="KW-0520">NAD</keyword>
<sequence>MSQKVYFTNSPAIAIDRYITDSGSPKTFILTDENTAEHVLPVILSESRQLRDAEVITVKAGDVNKNIDSLSYIWNRLQNGGATRKSLLINLGGGMITDMGGFAGATFKRGINFVNMPTTLLSAVDAAVGGKTGINFNGLKNEVGAFKEADAVIISTVFFKTLPVEELKSGYAEMLKHGLIDGKDTYRRLINHNVESADWDNLLDILEESVNVKRRIVTEDPLEHGIRRALNLGHTIGHAFESHAMKHNSPIPHGYAVAWGCVTELTLSCLSLGFPSEELHRFATYIYDTYGPYTFTCDDYPELIELMHHDKKNTSSEINFTLLKDVGKIEIDCTCNEDDIKSALDIFRDLMHV</sequence>
<evidence type="ECO:0000256" key="17">
    <source>
        <dbReference type="ARBA" id="ARBA00023239"/>
    </source>
</evidence>
<evidence type="ECO:0000256" key="2">
    <source>
        <dbReference type="ARBA" id="ARBA00001911"/>
    </source>
</evidence>
<comment type="subcellular location">
    <subcellularLocation>
        <location evidence="5">Cytoplasm</location>
    </subcellularLocation>
</comment>
<organism evidence="22 23">
    <name type="scientific">Heminiphilus faecis</name>
    <dbReference type="NCBI Taxonomy" id="2601703"/>
    <lineage>
        <taxon>Bacteria</taxon>
        <taxon>Pseudomonadati</taxon>
        <taxon>Bacteroidota</taxon>
        <taxon>Bacteroidia</taxon>
        <taxon>Bacteroidales</taxon>
        <taxon>Muribaculaceae</taxon>
        <taxon>Heminiphilus</taxon>
    </lineage>
</organism>
<evidence type="ECO:0000256" key="3">
    <source>
        <dbReference type="ARBA" id="ARBA00001941"/>
    </source>
</evidence>
<dbReference type="RefSeq" id="WP_121697800.1">
    <property type="nucleotide sequence ID" value="NZ_JBCLPP010000001.1"/>
</dbReference>
<evidence type="ECO:0000313" key="22">
    <source>
        <dbReference type="EMBL" id="MEY8244009.1"/>
    </source>
</evidence>
<evidence type="ECO:0000256" key="9">
    <source>
        <dbReference type="ARBA" id="ARBA00017684"/>
    </source>
</evidence>
<keyword evidence="14" id="KW-0862">Zinc</keyword>
<dbReference type="Gene3D" id="3.40.50.1970">
    <property type="match status" value="1"/>
</dbReference>
<evidence type="ECO:0000256" key="16">
    <source>
        <dbReference type="ARBA" id="ARBA00023141"/>
    </source>
</evidence>
<dbReference type="InterPro" id="IPR016037">
    <property type="entry name" value="DHQ_synth_AroB"/>
</dbReference>
<comment type="catalytic activity">
    <reaction evidence="1">
        <text>7-phospho-2-dehydro-3-deoxy-D-arabino-heptonate = 3-dehydroquinate + phosphate</text>
        <dbReference type="Rhea" id="RHEA:21968"/>
        <dbReference type="ChEBI" id="CHEBI:32364"/>
        <dbReference type="ChEBI" id="CHEBI:43474"/>
        <dbReference type="ChEBI" id="CHEBI:58394"/>
        <dbReference type="EC" id="4.2.3.4"/>
    </reaction>
</comment>
<dbReference type="PIRSF" id="PIRSF001455">
    <property type="entry name" value="DHQ_synth"/>
    <property type="match status" value="1"/>
</dbReference>
<evidence type="ECO:0000256" key="18">
    <source>
        <dbReference type="ARBA" id="ARBA00023285"/>
    </source>
</evidence>
<dbReference type="Pfam" id="PF24621">
    <property type="entry name" value="DHQS_C"/>
    <property type="match status" value="1"/>
</dbReference>
<comment type="cofactor">
    <cofactor evidence="2">
        <name>NAD(+)</name>
        <dbReference type="ChEBI" id="CHEBI:57540"/>
    </cofactor>
</comment>
<dbReference type="InterPro" id="IPR050071">
    <property type="entry name" value="Dehydroquinate_synthase"/>
</dbReference>
<dbReference type="Pfam" id="PF01761">
    <property type="entry name" value="DHQ_synthase"/>
    <property type="match status" value="1"/>
</dbReference>
<accession>A0ABV4CRK5</accession>
<comment type="cofactor">
    <cofactor evidence="3">
        <name>Co(2+)</name>
        <dbReference type="ChEBI" id="CHEBI:48828"/>
    </cofactor>
</comment>
<protein>
    <recommendedName>
        <fullName evidence="9 19">3-dehydroquinate synthase</fullName>
        <ecNumber evidence="8 19">4.2.3.4</ecNumber>
    </recommendedName>
</protein>
<dbReference type="NCBIfam" id="TIGR01357">
    <property type="entry name" value="aroB"/>
    <property type="match status" value="1"/>
</dbReference>
<keyword evidence="23" id="KW-1185">Reference proteome</keyword>
<comment type="similarity">
    <text evidence="7">Belongs to the sugar phosphate cyclases superfamily. Dehydroquinate synthase family.</text>
</comment>
<feature type="domain" description="3-dehydroquinate synthase C-terminal" evidence="21">
    <location>
        <begin position="170"/>
        <end position="313"/>
    </location>
</feature>
<evidence type="ECO:0000259" key="20">
    <source>
        <dbReference type="Pfam" id="PF01761"/>
    </source>
</evidence>
<keyword evidence="16" id="KW-0057">Aromatic amino acid biosynthesis</keyword>
<evidence type="ECO:0000256" key="14">
    <source>
        <dbReference type="ARBA" id="ARBA00022833"/>
    </source>
</evidence>
<dbReference type="PANTHER" id="PTHR43622:SF7">
    <property type="entry name" value="3-DEHYDROQUINATE SYNTHASE, CHLOROPLASTIC"/>
    <property type="match status" value="1"/>
</dbReference>
<dbReference type="InterPro" id="IPR030963">
    <property type="entry name" value="DHQ_synth_fam"/>
</dbReference>
<dbReference type="InterPro" id="IPR030960">
    <property type="entry name" value="DHQS/DOIS_N"/>
</dbReference>
<keyword evidence="11" id="KW-0028">Amino-acid biosynthesis</keyword>
<evidence type="ECO:0000256" key="6">
    <source>
        <dbReference type="ARBA" id="ARBA00004661"/>
    </source>
</evidence>
<evidence type="ECO:0000256" key="8">
    <source>
        <dbReference type="ARBA" id="ARBA00013031"/>
    </source>
</evidence>
<gene>
    <name evidence="22" type="primary">aroB</name>
    <name evidence="22" type="ORF">AAK873_00080</name>
</gene>
<name>A0ABV4CRK5_9BACT</name>
<keyword evidence="13" id="KW-0547">Nucleotide-binding</keyword>
<comment type="caution">
    <text evidence="22">The sequence shown here is derived from an EMBL/GenBank/DDBJ whole genome shotgun (WGS) entry which is preliminary data.</text>
</comment>
<keyword evidence="10" id="KW-0963">Cytoplasm</keyword>
<evidence type="ECO:0000256" key="12">
    <source>
        <dbReference type="ARBA" id="ARBA00022723"/>
    </source>
</evidence>
<dbReference type="GO" id="GO:0003856">
    <property type="term" value="F:3-dehydroquinate synthase activity"/>
    <property type="evidence" value="ECO:0007669"/>
    <property type="project" value="UniProtKB-EC"/>
</dbReference>
<evidence type="ECO:0000256" key="19">
    <source>
        <dbReference type="NCBIfam" id="TIGR01357"/>
    </source>
</evidence>
<evidence type="ECO:0000256" key="1">
    <source>
        <dbReference type="ARBA" id="ARBA00001393"/>
    </source>
</evidence>
<keyword evidence="12" id="KW-0479">Metal-binding</keyword>
<dbReference type="SUPFAM" id="SSF56796">
    <property type="entry name" value="Dehydroquinate synthase-like"/>
    <property type="match status" value="1"/>
</dbReference>
<evidence type="ECO:0000256" key="5">
    <source>
        <dbReference type="ARBA" id="ARBA00004496"/>
    </source>
</evidence>
<dbReference type="EC" id="4.2.3.4" evidence="8 19"/>
<dbReference type="EMBL" id="JBCLPP010000001">
    <property type="protein sequence ID" value="MEY8244009.1"/>
    <property type="molecule type" value="Genomic_DNA"/>
</dbReference>
<comment type="function">
    <text evidence="4">Catalyzes the conversion of 3-deoxy-D-arabino-heptulosonate 7-phosphate (DAHP) to dehydroquinate (DHQ).</text>
</comment>